<dbReference type="Proteomes" id="UP001596500">
    <property type="component" value="Unassembled WGS sequence"/>
</dbReference>
<dbReference type="Pfam" id="PF00877">
    <property type="entry name" value="NLPC_P60"/>
    <property type="match status" value="2"/>
</dbReference>
<proteinExistence type="inferred from homology"/>
<dbReference type="PANTHER" id="PTHR47053:SF1">
    <property type="entry name" value="MUREIN DD-ENDOPEPTIDASE MEPH-RELATED"/>
    <property type="match status" value="1"/>
</dbReference>
<dbReference type="InterPro" id="IPR051202">
    <property type="entry name" value="Peptidase_C40"/>
</dbReference>
<keyword evidence="4" id="KW-0788">Thiol protease</keyword>
<reference evidence="7" key="1">
    <citation type="journal article" date="2019" name="Int. J. Syst. Evol. Microbiol.">
        <title>The Global Catalogue of Microorganisms (GCM) 10K type strain sequencing project: providing services to taxonomists for standard genome sequencing and annotation.</title>
        <authorList>
            <consortium name="The Broad Institute Genomics Platform"/>
            <consortium name="The Broad Institute Genome Sequencing Center for Infectious Disease"/>
            <person name="Wu L."/>
            <person name="Ma J."/>
        </authorList>
    </citation>
    <scope>NUCLEOTIDE SEQUENCE [LARGE SCALE GENOMIC DNA]</scope>
    <source>
        <strain evidence="7">CGMCC 1.12942</strain>
    </source>
</reference>
<dbReference type="PROSITE" id="PS51935">
    <property type="entry name" value="NLPC_P60"/>
    <property type="match status" value="2"/>
</dbReference>
<name>A0ABW2RP27_9BACL</name>
<sequence>MLTKRHLTKITGTLAVATMVSLVAPHGAPTGTTNTEDKAFWQNVLANFSIQTANAATLQTQNIQTTGDQIIQTGQKYLGTPYKFGAKSGDTRYFDCSSFVQYVFKQHGISLPRSSRQQATVGMTVAKSQLKKGDLIFFKLRSSGGKIGHVAIYAGDNKVLHTYGKGGVRFDSLSAPWLKWGYVTAKRVIQDNPSSVNAAYTDMAYMPATGTAVNPANTNMADKPATGTNLEQSNEDAQRLALADKIIQTGDKYLGTPYEFGAAAGQTATFDCSSFVQYVFKQHGISLPRSSRQQATVGETIAKSQLEKGDLVFFTRGDTAPNIGHVAIYVGDGKVLHTYGKGGVRYDDLSTGWLQESYVTAKRVIQ</sequence>
<dbReference type="SUPFAM" id="SSF54001">
    <property type="entry name" value="Cysteine proteinases"/>
    <property type="match status" value="2"/>
</dbReference>
<organism evidence="6 7">
    <name type="scientific">Laceyella putida</name>
    <dbReference type="NCBI Taxonomy" id="110101"/>
    <lineage>
        <taxon>Bacteria</taxon>
        <taxon>Bacillati</taxon>
        <taxon>Bacillota</taxon>
        <taxon>Bacilli</taxon>
        <taxon>Bacillales</taxon>
        <taxon>Thermoactinomycetaceae</taxon>
        <taxon>Laceyella</taxon>
    </lineage>
</organism>
<evidence type="ECO:0000256" key="2">
    <source>
        <dbReference type="ARBA" id="ARBA00022670"/>
    </source>
</evidence>
<dbReference type="InterPro" id="IPR000064">
    <property type="entry name" value="NLP_P60_dom"/>
</dbReference>
<evidence type="ECO:0000256" key="1">
    <source>
        <dbReference type="ARBA" id="ARBA00007074"/>
    </source>
</evidence>
<evidence type="ECO:0000313" key="6">
    <source>
        <dbReference type="EMBL" id="MFC7442813.1"/>
    </source>
</evidence>
<dbReference type="RefSeq" id="WP_379866940.1">
    <property type="nucleotide sequence ID" value="NZ_JBHTBW010000062.1"/>
</dbReference>
<comment type="caution">
    <text evidence="6">The sequence shown here is derived from an EMBL/GenBank/DDBJ whole genome shotgun (WGS) entry which is preliminary data.</text>
</comment>
<feature type="domain" description="NlpC/P60" evidence="5">
    <location>
        <begin position="64"/>
        <end position="189"/>
    </location>
</feature>
<gene>
    <name evidence="6" type="ORF">ACFQNG_17205</name>
</gene>
<dbReference type="InterPro" id="IPR038765">
    <property type="entry name" value="Papain-like_cys_pep_sf"/>
</dbReference>
<evidence type="ECO:0000259" key="5">
    <source>
        <dbReference type="PROSITE" id="PS51935"/>
    </source>
</evidence>
<evidence type="ECO:0000256" key="3">
    <source>
        <dbReference type="ARBA" id="ARBA00022801"/>
    </source>
</evidence>
<comment type="similarity">
    <text evidence="1">Belongs to the peptidase C40 family.</text>
</comment>
<keyword evidence="7" id="KW-1185">Reference proteome</keyword>
<evidence type="ECO:0000256" key="4">
    <source>
        <dbReference type="ARBA" id="ARBA00022807"/>
    </source>
</evidence>
<evidence type="ECO:0000313" key="7">
    <source>
        <dbReference type="Proteomes" id="UP001596500"/>
    </source>
</evidence>
<protein>
    <submittedName>
        <fullName evidence="6">C40 family peptidase</fullName>
    </submittedName>
</protein>
<keyword evidence="3" id="KW-0378">Hydrolase</keyword>
<keyword evidence="2" id="KW-0645">Protease</keyword>
<dbReference type="PANTHER" id="PTHR47053">
    <property type="entry name" value="MUREIN DD-ENDOPEPTIDASE MEPH-RELATED"/>
    <property type="match status" value="1"/>
</dbReference>
<dbReference type="EMBL" id="JBHTBW010000062">
    <property type="protein sequence ID" value="MFC7442813.1"/>
    <property type="molecule type" value="Genomic_DNA"/>
</dbReference>
<accession>A0ABW2RP27</accession>
<feature type="domain" description="NlpC/P60" evidence="5">
    <location>
        <begin position="240"/>
        <end position="365"/>
    </location>
</feature>
<dbReference type="Gene3D" id="3.90.1720.10">
    <property type="entry name" value="endopeptidase domain like (from Nostoc punctiforme)"/>
    <property type="match status" value="2"/>
</dbReference>